<organism evidence="11 12">
    <name type="scientific">Methylobacterium gregans</name>
    <dbReference type="NCBI Taxonomy" id="374424"/>
    <lineage>
        <taxon>Bacteria</taxon>
        <taxon>Pseudomonadati</taxon>
        <taxon>Pseudomonadota</taxon>
        <taxon>Alphaproteobacteria</taxon>
        <taxon>Hyphomicrobiales</taxon>
        <taxon>Methylobacteriaceae</taxon>
        <taxon>Methylobacterium</taxon>
    </lineage>
</organism>
<keyword evidence="5 8" id="KW-0812">Transmembrane</keyword>
<feature type="domain" description="Sulfatase N-terminal" evidence="9">
    <location>
        <begin position="233"/>
        <end position="519"/>
    </location>
</feature>
<feature type="transmembrane region" description="Helical" evidence="8">
    <location>
        <begin position="49"/>
        <end position="65"/>
    </location>
</feature>
<evidence type="ECO:0000259" key="10">
    <source>
        <dbReference type="Pfam" id="PF08019"/>
    </source>
</evidence>
<dbReference type="GO" id="GO:0016776">
    <property type="term" value="F:phosphotransferase activity, phosphate group as acceptor"/>
    <property type="evidence" value="ECO:0007669"/>
    <property type="project" value="TreeGrafter"/>
</dbReference>
<dbReference type="InterPro" id="IPR000917">
    <property type="entry name" value="Sulfatase_N"/>
</dbReference>
<keyword evidence="3" id="KW-0997">Cell inner membrane</keyword>
<evidence type="ECO:0000256" key="4">
    <source>
        <dbReference type="ARBA" id="ARBA00022679"/>
    </source>
</evidence>
<evidence type="ECO:0000256" key="2">
    <source>
        <dbReference type="ARBA" id="ARBA00022475"/>
    </source>
</evidence>
<dbReference type="AlphaFoldDB" id="A0AA37HRQ8"/>
<feature type="domain" description="Phosphoethanolamine transferase N-terminal" evidence="10">
    <location>
        <begin position="75"/>
        <end position="177"/>
    </location>
</feature>
<keyword evidence="7 8" id="KW-0472">Membrane</keyword>
<dbReference type="Proteomes" id="UP001055108">
    <property type="component" value="Unassembled WGS sequence"/>
</dbReference>
<keyword evidence="12" id="KW-1185">Reference proteome</keyword>
<feature type="transmembrane region" description="Helical" evidence="8">
    <location>
        <begin position="77"/>
        <end position="96"/>
    </location>
</feature>
<evidence type="ECO:0000256" key="3">
    <source>
        <dbReference type="ARBA" id="ARBA00022519"/>
    </source>
</evidence>
<dbReference type="InterPro" id="IPR012549">
    <property type="entry name" value="EptA-like_N"/>
</dbReference>
<feature type="transmembrane region" description="Helical" evidence="8">
    <location>
        <begin position="163"/>
        <end position="180"/>
    </location>
</feature>
<protein>
    <submittedName>
        <fullName evidence="11">Phosphoethanolamine transferase CptA</fullName>
    </submittedName>
</protein>
<sequence>MRSRFQSIAHGLRGLPIISSVMFGGMLPAFAVALTLADGTAIATSSDRLLASFAFNAFLFGLLAYSGTHLLKRSSFLLIYTIVVIYSFLYATFYVYHFNIFGQIFGESSINAVLDSNPQEAGEFLSWALRLEHLLLPLMAALIVAAVLVVRAPTAPAVRSRRVGLATLAAALLMLPLAAVKTNVILYNPIFFPAHATYKAFANRAAVAEIQSKIDTIQIGSVDGPEEKAVTHILIIGESTTRRHMSLYDYVRDTTPRLRRLAPELEVATDVCSSRGATVPALQEMLTFATREDPAPLFEKPSLLQIIKAAGFRSWWLSNHAFYGDFDNWSMVLSRPADLRHFVNRVGEGTSFDEQLLPYLKDALSDPSPRKFIVLHLLGAHSDYTLRYPAGFDKFTGAALPPTPRTLTSRDARFFNAYDNAILYNDHIVGEIIAAAQAADKHATVTFVSDHGEALGEISDFFTHIDGRAPRQVYEIPLAFWMSPAFRASATPRISRLRGNLGKPFQTDAMIHTLLDLYDIRHDAHAPHRSLFAADYSVPSRFCDKMPGLPAPVTNPRMVVAQ</sequence>
<accession>A0AA37HRQ8</accession>
<dbReference type="SUPFAM" id="SSF53649">
    <property type="entry name" value="Alkaline phosphatase-like"/>
    <property type="match status" value="1"/>
</dbReference>
<dbReference type="Pfam" id="PF00884">
    <property type="entry name" value="Sulfatase"/>
    <property type="match status" value="1"/>
</dbReference>
<dbReference type="GO" id="GO:0009244">
    <property type="term" value="P:lipopolysaccharide core region biosynthetic process"/>
    <property type="evidence" value="ECO:0007669"/>
    <property type="project" value="TreeGrafter"/>
</dbReference>
<comment type="subcellular location">
    <subcellularLocation>
        <location evidence="1">Cell inner membrane</location>
        <topology evidence="1">Multi-pass membrane protein</topology>
    </subcellularLocation>
</comment>
<keyword evidence="4 11" id="KW-0808">Transferase</keyword>
<evidence type="ECO:0000313" key="12">
    <source>
        <dbReference type="Proteomes" id="UP001055108"/>
    </source>
</evidence>
<dbReference type="Gene3D" id="3.40.720.10">
    <property type="entry name" value="Alkaline Phosphatase, subunit A"/>
    <property type="match status" value="1"/>
</dbReference>
<evidence type="ECO:0000256" key="6">
    <source>
        <dbReference type="ARBA" id="ARBA00022989"/>
    </source>
</evidence>
<dbReference type="InterPro" id="IPR017850">
    <property type="entry name" value="Alkaline_phosphatase_core_sf"/>
</dbReference>
<evidence type="ECO:0000256" key="7">
    <source>
        <dbReference type="ARBA" id="ARBA00023136"/>
    </source>
</evidence>
<dbReference type="PANTHER" id="PTHR30443">
    <property type="entry name" value="INNER MEMBRANE PROTEIN"/>
    <property type="match status" value="1"/>
</dbReference>
<dbReference type="CDD" id="cd16017">
    <property type="entry name" value="LptA"/>
    <property type="match status" value="1"/>
</dbReference>
<feature type="transmembrane region" description="Helical" evidence="8">
    <location>
        <begin position="12"/>
        <end position="37"/>
    </location>
</feature>
<reference evidence="11" key="2">
    <citation type="submission" date="2021-08" db="EMBL/GenBank/DDBJ databases">
        <authorList>
            <person name="Tani A."/>
            <person name="Ola A."/>
            <person name="Ogura Y."/>
            <person name="Katsura K."/>
            <person name="Hayashi T."/>
        </authorList>
    </citation>
    <scope>NUCLEOTIDE SEQUENCE</scope>
    <source>
        <strain evidence="11">NBRC 103626</strain>
    </source>
</reference>
<evidence type="ECO:0000256" key="5">
    <source>
        <dbReference type="ARBA" id="ARBA00022692"/>
    </source>
</evidence>
<gene>
    <name evidence="11" type="primary">cptA</name>
    <name evidence="11" type="ORF">NBEOAGPD_3605</name>
</gene>
<keyword evidence="6 8" id="KW-1133">Transmembrane helix</keyword>
<keyword evidence="2" id="KW-1003">Cell membrane</keyword>
<dbReference type="InterPro" id="IPR040423">
    <property type="entry name" value="PEA_transferase"/>
</dbReference>
<feature type="transmembrane region" description="Helical" evidence="8">
    <location>
        <begin position="134"/>
        <end position="151"/>
    </location>
</feature>
<dbReference type="RefSeq" id="WP_238304215.1">
    <property type="nucleotide sequence ID" value="NZ_BPQM01000092.1"/>
</dbReference>
<proteinExistence type="predicted"/>
<dbReference type="GO" id="GO:0005886">
    <property type="term" value="C:plasma membrane"/>
    <property type="evidence" value="ECO:0007669"/>
    <property type="project" value="UniProtKB-SubCell"/>
</dbReference>
<dbReference type="Pfam" id="PF08019">
    <property type="entry name" value="EptA_B_N"/>
    <property type="match status" value="1"/>
</dbReference>
<evidence type="ECO:0000256" key="8">
    <source>
        <dbReference type="SAM" id="Phobius"/>
    </source>
</evidence>
<dbReference type="EMBL" id="BPQM01000092">
    <property type="protein sequence ID" value="GJD80364.1"/>
    <property type="molecule type" value="Genomic_DNA"/>
</dbReference>
<evidence type="ECO:0000256" key="1">
    <source>
        <dbReference type="ARBA" id="ARBA00004429"/>
    </source>
</evidence>
<dbReference type="PANTHER" id="PTHR30443:SF2">
    <property type="entry name" value="PHOSPHOETHANOLAMINE TRANSFERASE EPTC"/>
    <property type="match status" value="1"/>
</dbReference>
<evidence type="ECO:0000259" key="9">
    <source>
        <dbReference type="Pfam" id="PF00884"/>
    </source>
</evidence>
<comment type="caution">
    <text evidence="11">The sequence shown here is derived from an EMBL/GenBank/DDBJ whole genome shotgun (WGS) entry which is preliminary data.</text>
</comment>
<evidence type="ECO:0000313" key="11">
    <source>
        <dbReference type="EMBL" id="GJD80364.1"/>
    </source>
</evidence>
<dbReference type="InterPro" id="IPR058130">
    <property type="entry name" value="PEA_transf_C"/>
</dbReference>
<reference evidence="11" key="1">
    <citation type="journal article" date="2016" name="Front. Microbiol.">
        <title>Genome Sequence of the Piezophilic, Mesophilic Sulfate-Reducing Bacterium Desulfovibrio indicus J2T.</title>
        <authorList>
            <person name="Cao J."/>
            <person name="Maignien L."/>
            <person name="Shao Z."/>
            <person name="Alain K."/>
            <person name="Jebbar M."/>
        </authorList>
    </citation>
    <scope>NUCLEOTIDE SEQUENCE</scope>
    <source>
        <strain evidence="11">NBRC 103626</strain>
    </source>
</reference>
<name>A0AA37HRQ8_9HYPH</name>